<dbReference type="PROSITE" id="PS50112">
    <property type="entry name" value="PAS"/>
    <property type="match status" value="1"/>
</dbReference>
<dbReference type="InterPro" id="IPR001610">
    <property type="entry name" value="PAC"/>
</dbReference>
<dbReference type="PROSITE" id="PS50109">
    <property type="entry name" value="HIS_KIN"/>
    <property type="match status" value="1"/>
</dbReference>
<dbReference type="NCBIfam" id="TIGR00229">
    <property type="entry name" value="sensory_box"/>
    <property type="match status" value="2"/>
</dbReference>
<protein>
    <recommendedName>
        <fullName evidence="2">histidine kinase</fullName>
        <ecNumber evidence="2">2.7.13.3</ecNumber>
    </recommendedName>
</protein>
<dbReference type="InterPro" id="IPR000014">
    <property type="entry name" value="PAS"/>
</dbReference>
<dbReference type="SMART" id="SM00387">
    <property type="entry name" value="HATPase_c"/>
    <property type="match status" value="1"/>
</dbReference>
<dbReference type="Pfam" id="PF13426">
    <property type="entry name" value="PAS_9"/>
    <property type="match status" value="2"/>
</dbReference>
<keyword evidence="4" id="KW-0808">Transferase</keyword>
<dbReference type="CDD" id="cd00082">
    <property type="entry name" value="HisKA"/>
    <property type="match status" value="1"/>
</dbReference>
<dbReference type="InterPro" id="IPR035965">
    <property type="entry name" value="PAS-like_dom_sf"/>
</dbReference>
<dbReference type="CDD" id="cd00130">
    <property type="entry name" value="PAS"/>
    <property type="match status" value="2"/>
</dbReference>
<dbReference type="Gene3D" id="3.30.450.20">
    <property type="entry name" value="PAS domain"/>
    <property type="match status" value="2"/>
</dbReference>
<dbReference type="SUPFAM" id="SSF55785">
    <property type="entry name" value="PYP-like sensor domain (PAS domain)"/>
    <property type="match status" value="2"/>
</dbReference>
<dbReference type="AlphaFoldDB" id="A0A0F9RE01"/>
<dbReference type="InterPro" id="IPR052162">
    <property type="entry name" value="Sensor_kinase/Photoreceptor"/>
</dbReference>
<evidence type="ECO:0000256" key="1">
    <source>
        <dbReference type="ARBA" id="ARBA00000085"/>
    </source>
</evidence>
<keyword evidence="3" id="KW-0597">Phosphoprotein</keyword>
<evidence type="ECO:0000313" key="10">
    <source>
        <dbReference type="EMBL" id="KKN47782.1"/>
    </source>
</evidence>
<evidence type="ECO:0000259" key="7">
    <source>
        <dbReference type="PROSITE" id="PS50109"/>
    </source>
</evidence>
<keyword evidence="6" id="KW-0175">Coiled coil</keyword>
<sequence length="523" mass="61077">MSNYEKSIFTSSESEILKDLLKNPKDDYQKIVSLFEEKFKKNTKNLRESEEKFRTIAEESMVGVSIIQDNIFKFINKKFLDNIGYTYEEIKKWKPNELFDILIHPDQREEVSKLSRKAQSGENMPTVHKELGIIRKNREIRWLDLYARSIIYQGHPAGMNISIDITDHKLLDQKLEESEEKYRELVENSSMALLEIDLIKKKVSYVNPKLLEIIGYNREELKDETIFFKVVHLDDIHEIIRLRGDQDLDFRIITKKGKIKWLSGRRLFQLNNNGEIKGLRLWLQDITEKERLEQLKKEFMDRTSHELKTPLISVKGFTELLLELYADKFDSNIVSILNMVLKGCKRLEILINQIIESSYLASNKIELKKKKEDLSFLIKLCVDELSGFAQMRNISISLKLHDKLITEFEKEKIHTIISNLLINAIQYTQPNGEVKIESEIKDNYFIVSIQDTGIGFTEDEKKILFTQFGKIERYGKGWDVGIEGSGLGLFASKEIIKLHNGMIWVESDGRNKGSTFYFSLPII</sequence>
<evidence type="ECO:0000259" key="8">
    <source>
        <dbReference type="PROSITE" id="PS50112"/>
    </source>
</evidence>
<dbReference type="Gene3D" id="3.30.565.10">
    <property type="entry name" value="Histidine kinase-like ATPase, C-terminal domain"/>
    <property type="match status" value="1"/>
</dbReference>
<feature type="domain" description="Histidine kinase" evidence="7">
    <location>
        <begin position="302"/>
        <end position="523"/>
    </location>
</feature>
<comment type="catalytic activity">
    <reaction evidence="1">
        <text>ATP + protein L-histidine = ADP + protein N-phospho-L-histidine.</text>
        <dbReference type="EC" id="2.7.13.3"/>
    </reaction>
</comment>
<dbReference type="InterPro" id="IPR004358">
    <property type="entry name" value="Sig_transdc_His_kin-like_C"/>
</dbReference>
<dbReference type="SUPFAM" id="SSF55874">
    <property type="entry name" value="ATPase domain of HSP90 chaperone/DNA topoisomerase II/histidine kinase"/>
    <property type="match status" value="1"/>
</dbReference>
<dbReference type="EC" id="2.7.13.3" evidence="2"/>
<dbReference type="PRINTS" id="PR00344">
    <property type="entry name" value="BCTRLSENSOR"/>
</dbReference>
<evidence type="ECO:0000256" key="2">
    <source>
        <dbReference type="ARBA" id="ARBA00012438"/>
    </source>
</evidence>
<dbReference type="SMART" id="SM00086">
    <property type="entry name" value="PAC"/>
    <property type="match status" value="2"/>
</dbReference>
<accession>A0A0F9RE01</accession>
<dbReference type="Pfam" id="PF00512">
    <property type="entry name" value="HisKA"/>
    <property type="match status" value="1"/>
</dbReference>
<dbReference type="InterPro" id="IPR036097">
    <property type="entry name" value="HisK_dim/P_sf"/>
</dbReference>
<dbReference type="InterPro" id="IPR005467">
    <property type="entry name" value="His_kinase_dom"/>
</dbReference>
<dbReference type="EMBL" id="LAZR01001257">
    <property type="protein sequence ID" value="KKN47782.1"/>
    <property type="molecule type" value="Genomic_DNA"/>
</dbReference>
<comment type="caution">
    <text evidence="10">The sequence shown here is derived from an EMBL/GenBank/DDBJ whole genome shotgun (WGS) entry which is preliminary data.</text>
</comment>
<dbReference type="Gene3D" id="1.10.287.130">
    <property type="match status" value="1"/>
</dbReference>
<organism evidence="10">
    <name type="scientific">marine sediment metagenome</name>
    <dbReference type="NCBI Taxonomy" id="412755"/>
    <lineage>
        <taxon>unclassified sequences</taxon>
        <taxon>metagenomes</taxon>
        <taxon>ecological metagenomes</taxon>
    </lineage>
</organism>
<feature type="domain" description="PAC" evidence="9">
    <location>
        <begin position="246"/>
        <end position="298"/>
    </location>
</feature>
<dbReference type="InterPro" id="IPR003661">
    <property type="entry name" value="HisK_dim/P_dom"/>
</dbReference>
<evidence type="ECO:0000256" key="5">
    <source>
        <dbReference type="ARBA" id="ARBA00022777"/>
    </source>
</evidence>
<name>A0A0F9RE01_9ZZZZ</name>
<dbReference type="Pfam" id="PF02518">
    <property type="entry name" value="HATPase_c"/>
    <property type="match status" value="1"/>
</dbReference>
<feature type="domain" description="PAS" evidence="8">
    <location>
        <begin position="178"/>
        <end position="235"/>
    </location>
</feature>
<dbReference type="InterPro" id="IPR003594">
    <property type="entry name" value="HATPase_dom"/>
</dbReference>
<dbReference type="SUPFAM" id="SSF47384">
    <property type="entry name" value="Homodimeric domain of signal transducing histidine kinase"/>
    <property type="match status" value="1"/>
</dbReference>
<evidence type="ECO:0000256" key="4">
    <source>
        <dbReference type="ARBA" id="ARBA00022679"/>
    </source>
</evidence>
<dbReference type="PANTHER" id="PTHR43304:SF1">
    <property type="entry name" value="PAC DOMAIN-CONTAINING PROTEIN"/>
    <property type="match status" value="1"/>
</dbReference>
<dbReference type="CDD" id="cd00075">
    <property type="entry name" value="HATPase"/>
    <property type="match status" value="1"/>
</dbReference>
<keyword evidence="5" id="KW-0418">Kinase</keyword>
<dbReference type="SMART" id="SM00388">
    <property type="entry name" value="HisKA"/>
    <property type="match status" value="1"/>
</dbReference>
<reference evidence="10" key="1">
    <citation type="journal article" date="2015" name="Nature">
        <title>Complex archaea that bridge the gap between prokaryotes and eukaryotes.</title>
        <authorList>
            <person name="Spang A."/>
            <person name="Saw J.H."/>
            <person name="Jorgensen S.L."/>
            <person name="Zaremba-Niedzwiedzka K."/>
            <person name="Martijn J."/>
            <person name="Lind A.E."/>
            <person name="van Eijk R."/>
            <person name="Schleper C."/>
            <person name="Guy L."/>
            <person name="Ettema T.J."/>
        </authorList>
    </citation>
    <scope>NUCLEOTIDE SEQUENCE</scope>
</reference>
<dbReference type="InterPro" id="IPR036890">
    <property type="entry name" value="HATPase_C_sf"/>
</dbReference>
<evidence type="ECO:0000256" key="6">
    <source>
        <dbReference type="SAM" id="Coils"/>
    </source>
</evidence>
<dbReference type="InterPro" id="IPR000700">
    <property type="entry name" value="PAS-assoc_C"/>
</dbReference>
<dbReference type="PANTHER" id="PTHR43304">
    <property type="entry name" value="PHYTOCHROME-LIKE PROTEIN CPH1"/>
    <property type="match status" value="1"/>
</dbReference>
<gene>
    <name evidence="10" type="ORF">LCGC14_0659480</name>
</gene>
<proteinExistence type="predicted"/>
<evidence type="ECO:0000259" key="9">
    <source>
        <dbReference type="PROSITE" id="PS50113"/>
    </source>
</evidence>
<dbReference type="PROSITE" id="PS50113">
    <property type="entry name" value="PAC"/>
    <property type="match status" value="1"/>
</dbReference>
<dbReference type="GO" id="GO:0000155">
    <property type="term" value="F:phosphorelay sensor kinase activity"/>
    <property type="evidence" value="ECO:0007669"/>
    <property type="project" value="InterPro"/>
</dbReference>
<dbReference type="SMART" id="SM00091">
    <property type="entry name" value="PAS"/>
    <property type="match status" value="2"/>
</dbReference>
<feature type="coiled-coil region" evidence="6">
    <location>
        <begin position="168"/>
        <end position="195"/>
    </location>
</feature>
<evidence type="ECO:0000256" key="3">
    <source>
        <dbReference type="ARBA" id="ARBA00022553"/>
    </source>
</evidence>